<dbReference type="RefSeq" id="WP_119760202.1">
    <property type="nucleotide sequence ID" value="NZ_QYUJ01000004.1"/>
</dbReference>
<name>A0A418VHP8_9DEIO</name>
<keyword evidence="4" id="KW-1185">Reference proteome</keyword>
<dbReference type="SUPFAM" id="SSF54631">
    <property type="entry name" value="CBS-domain pair"/>
    <property type="match status" value="1"/>
</dbReference>
<proteinExistence type="predicted"/>
<dbReference type="InterPro" id="IPR000644">
    <property type="entry name" value="CBS_dom"/>
</dbReference>
<feature type="domain" description="CBS" evidence="2">
    <location>
        <begin position="108"/>
        <end position="163"/>
    </location>
</feature>
<evidence type="ECO:0000313" key="4">
    <source>
        <dbReference type="Proteomes" id="UP000286287"/>
    </source>
</evidence>
<gene>
    <name evidence="3" type="ORF">D3875_00950</name>
</gene>
<dbReference type="Pfam" id="PF00571">
    <property type="entry name" value="CBS"/>
    <property type="match status" value="1"/>
</dbReference>
<evidence type="ECO:0000313" key="3">
    <source>
        <dbReference type="EMBL" id="RJF75648.1"/>
    </source>
</evidence>
<dbReference type="PROSITE" id="PS51371">
    <property type="entry name" value="CBS"/>
    <property type="match status" value="1"/>
</dbReference>
<organism evidence="3 4">
    <name type="scientific">Deinococcus cavernae</name>
    <dbReference type="NCBI Taxonomy" id="2320857"/>
    <lineage>
        <taxon>Bacteria</taxon>
        <taxon>Thermotogati</taxon>
        <taxon>Deinococcota</taxon>
        <taxon>Deinococci</taxon>
        <taxon>Deinococcales</taxon>
        <taxon>Deinococcaceae</taxon>
        <taxon>Deinococcus</taxon>
    </lineage>
</organism>
<dbReference type="InterPro" id="IPR046342">
    <property type="entry name" value="CBS_dom_sf"/>
</dbReference>
<dbReference type="Gene3D" id="3.10.580.10">
    <property type="entry name" value="CBS-domain"/>
    <property type="match status" value="1"/>
</dbReference>
<evidence type="ECO:0000259" key="2">
    <source>
        <dbReference type="PROSITE" id="PS51371"/>
    </source>
</evidence>
<evidence type="ECO:0000256" key="1">
    <source>
        <dbReference type="PROSITE-ProRule" id="PRU00703"/>
    </source>
</evidence>
<dbReference type="Proteomes" id="UP000286287">
    <property type="component" value="Unassembled WGS sequence"/>
</dbReference>
<keyword evidence="1" id="KW-0129">CBS domain</keyword>
<accession>A0A418VHP8</accession>
<comment type="caution">
    <text evidence="3">The sequence shown here is derived from an EMBL/GenBank/DDBJ whole genome shotgun (WGS) entry which is preliminary data.</text>
</comment>
<protein>
    <submittedName>
        <fullName evidence="3">CBS domain-containing protein</fullName>
    </submittedName>
</protein>
<sequence>MTEERTRKDSTARFLDAFTEVEKYLKNKHGRGDGRHEDFGSLLVRAEKTDRAIRMYSDDLRVFANLRNLLVHQRFQNEYLAATNEGVTEQLEKIVRTLAQPPEVYSLFRRDVTTVTAETQIGVALTVMAQLELSQMPVYENGVFAGLLTSDTVARWLGANVKEELVVFDVPVRKVLSFRETTEKHSFLARQATVFEAIEAFDVYAKKGERLSAILITHQGRDTEKLLGIITIYDLPEAMKAVGQ</sequence>
<dbReference type="EMBL" id="QYUJ01000004">
    <property type="protein sequence ID" value="RJF75648.1"/>
    <property type="molecule type" value="Genomic_DNA"/>
</dbReference>
<dbReference type="AlphaFoldDB" id="A0A418VHP8"/>
<dbReference type="OrthoDB" id="49104at2"/>
<reference evidence="3 4" key="1">
    <citation type="submission" date="2018-09" db="EMBL/GenBank/DDBJ databases">
        <authorList>
            <person name="Zhu H."/>
        </authorList>
    </citation>
    <scope>NUCLEOTIDE SEQUENCE [LARGE SCALE GENOMIC DNA]</scope>
    <source>
        <strain evidence="3 4">K2S05-167</strain>
    </source>
</reference>